<feature type="transmembrane region" description="Helical" evidence="1">
    <location>
        <begin position="65"/>
        <end position="85"/>
    </location>
</feature>
<accession>A0A099I1Q5</accession>
<feature type="transmembrane region" description="Helical" evidence="1">
    <location>
        <begin position="106"/>
        <end position="126"/>
    </location>
</feature>
<gene>
    <name evidence="2" type="ORF">CIAN88_20220</name>
    <name evidence="3" type="ORF">G4D54_19300</name>
</gene>
<name>A0A099I1Q5_CLOIN</name>
<reference evidence="2 4" key="1">
    <citation type="submission" date="2014-08" db="EMBL/GenBank/DDBJ databases">
        <title>Clostridium innocuum, an unnegligible vancomycin-resistant pathogen causing extra-intestinal infections.</title>
        <authorList>
            <person name="Feng Y."/>
            <person name="Chiu C.-H."/>
        </authorList>
    </citation>
    <scope>NUCLEOTIDE SEQUENCE [LARGE SCALE GENOMIC DNA]</scope>
    <source>
        <strain evidence="2 4">AN88</strain>
    </source>
</reference>
<evidence type="ECO:0000313" key="3">
    <source>
        <dbReference type="EMBL" id="QJA04419.1"/>
    </source>
</evidence>
<evidence type="ECO:0000313" key="2">
    <source>
        <dbReference type="EMBL" id="KGJ51491.1"/>
    </source>
</evidence>
<sequence length="250" mass="28986">MWNNLKMDLYRMVRQKSFYISMTVMLLLYLWLTTAVGLQNNTPFATFHQGKDTLVDFLYYFPKSSFYQIAVLIFLSLFFCEEYASGFVKNIYPMMHRKELLLLERFVFSFITAFIYWAVIIVMVVVENLWQQDSFASFSILQFICYSLMQMLILTVIASFLNLLIHATGSKVLAILVSVGYGSMTVFMLHAGIMSLLKVEYTDYILYAISGQLPYSWDAVFYSRAAMVAITSAILYNIGSYVLLRKKDLK</sequence>
<protein>
    <submittedName>
        <fullName evidence="3">ABC transporter permease</fullName>
    </submittedName>
</protein>
<keyword evidence="1" id="KW-1133">Transmembrane helix</keyword>
<proteinExistence type="predicted"/>
<dbReference type="AlphaFoldDB" id="A0A099I1Q5"/>
<evidence type="ECO:0000313" key="4">
    <source>
        <dbReference type="Proteomes" id="UP000030008"/>
    </source>
</evidence>
<dbReference type="EMBL" id="CP048838">
    <property type="protein sequence ID" value="QJA04419.1"/>
    <property type="molecule type" value="Genomic_DNA"/>
</dbReference>
<evidence type="ECO:0000256" key="1">
    <source>
        <dbReference type="SAM" id="Phobius"/>
    </source>
</evidence>
<dbReference type="RefSeq" id="WP_002605857.1">
    <property type="nucleotide sequence ID" value="NZ_BAAACC010000023.1"/>
</dbReference>
<reference evidence="3 5" key="2">
    <citation type="submission" date="2020-02" db="EMBL/GenBank/DDBJ databases">
        <authorList>
            <person name="Kociolek L.K."/>
            <person name="Ozer E.A."/>
        </authorList>
    </citation>
    <scope>NUCLEOTIDE SEQUENCE [LARGE SCALE GENOMIC DNA]</scope>
    <source>
        <strain evidence="3 5">ATCC 14501</strain>
    </source>
</reference>
<keyword evidence="1" id="KW-0812">Transmembrane</keyword>
<keyword evidence="1" id="KW-0472">Membrane</keyword>
<feature type="transmembrane region" description="Helical" evidence="1">
    <location>
        <begin position="221"/>
        <end position="244"/>
    </location>
</feature>
<dbReference type="EMBL" id="JQIF01000110">
    <property type="protein sequence ID" value="KGJ51491.1"/>
    <property type="molecule type" value="Genomic_DNA"/>
</dbReference>
<dbReference type="Proteomes" id="UP000503330">
    <property type="component" value="Chromosome"/>
</dbReference>
<dbReference type="GeneID" id="61927731"/>
<evidence type="ECO:0000313" key="5">
    <source>
        <dbReference type="Proteomes" id="UP000503330"/>
    </source>
</evidence>
<feature type="transmembrane region" description="Helical" evidence="1">
    <location>
        <begin position="138"/>
        <end position="165"/>
    </location>
</feature>
<feature type="transmembrane region" description="Helical" evidence="1">
    <location>
        <begin position="172"/>
        <end position="197"/>
    </location>
</feature>
<dbReference type="Proteomes" id="UP000030008">
    <property type="component" value="Unassembled WGS sequence"/>
</dbReference>
<organism evidence="2 4">
    <name type="scientific">Clostridium innocuum</name>
    <dbReference type="NCBI Taxonomy" id="1522"/>
    <lineage>
        <taxon>Bacteria</taxon>
        <taxon>Bacillati</taxon>
        <taxon>Bacillota</taxon>
        <taxon>Clostridia</taxon>
        <taxon>Eubacteriales</taxon>
        <taxon>Clostridiaceae</taxon>
        <taxon>Clostridium</taxon>
    </lineage>
</organism>